<organism evidence="1">
    <name type="scientific">bioreactor metagenome</name>
    <dbReference type="NCBI Taxonomy" id="1076179"/>
    <lineage>
        <taxon>unclassified sequences</taxon>
        <taxon>metagenomes</taxon>
        <taxon>ecological metagenomes</taxon>
    </lineage>
</organism>
<reference evidence="1" key="1">
    <citation type="submission" date="2019-08" db="EMBL/GenBank/DDBJ databases">
        <authorList>
            <person name="Kucharzyk K."/>
            <person name="Murdoch R.W."/>
            <person name="Higgins S."/>
            <person name="Loffler F."/>
        </authorList>
    </citation>
    <scope>NUCLEOTIDE SEQUENCE</scope>
</reference>
<evidence type="ECO:0000313" key="1">
    <source>
        <dbReference type="EMBL" id="MPM19379.1"/>
    </source>
</evidence>
<proteinExistence type="predicted"/>
<protein>
    <submittedName>
        <fullName evidence="1">Uncharacterized protein</fullName>
    </submittedName>
</protein>
<accession>A0A644XTG0</accession>
<dbReference type="AlphaFoldDB" id="A0A644XTG0"/>
<gene>
    <name evidence="1" type="ORF">SDC9_65802</name>
</gene>
<sequence length="182" mass="19790">MEDEYDVAVRDRAALADIGAQLCRDDQRTVGHRPEVVHACGVHAAVDGGQRGFRVRERKHIRPVDGVFVVLVVENDDIAPERHDQTVAIGAAEEAERLSGVSAATVCAASGRRHGTARREGGDDHVGILRGQVTDLDLGRRVNRQHAVCNEPICFLTARNILNRAERDIALAIVGGRHTTVE</sequence>
<dbReference type="EMBL" id="VSSQ01003165">
    <property type="protein sequence ID" value="MPM19379.1"/>
    <property type="molecule type" value="Genomic_DNA"/>
</dbReference>
<name>A0A644XTG0_9ZZZZ</name>
<comment type="caution">
    <text evidence="1">The sequence shown here is derived from an EMBL/GenBank/DDBJ whole genome shotgun (WGS) entry which is preliminary data.</text>
</comment>